<keyword evidence="3 6" id="KW-0547">Nucleotide-binding</keyword>
<comment type="caution">
    <text evidence="7">The sequence shown here is derived from an EMBL/GenBank/DDBJ whole genome shotgun (WGS) entry which is preliminary data.</text>
</comment>
<evidence type="ECO:0000256" key="6">
    <source>
        <dbReference type="PROSITE-ProRule" id="PRU10141"/>
    </source>
</evidence>
<feature type="binding site" evidence="6">
    <location>
        <position position="48"/>
    </location>
    <ligand>
        <name>ATP</name>
        <dbReference type="ChEBI" id="CHEBI:30616"/>
    </ligand>
</feature>
<evidence type="ECO:0000256" key="3">
    <source>
        <dbReference type="ARBA" id="ARBA00022741"/>
    </source>
</evidence>
<dbReference type="Gene3D" id="3.30.200.20">
    <property type="entry name" value="Phosphorylase Kinase, domain 1"/>
    <property type="match status" value="1"/>
</dbReference>
<evidence type="ECO:0000313" key="7">
    <source>
        <dbReference type="EMBL" id="CAF4395834.1"/>
    </source>
</evidence>
<evidence type="ECO:0008006" key="9">
    <source>
        <dbReference type="Google" id="ProtNLM"/>
    </source>
</evidence>
<dbReference type="PANTHER" id="PTHR46485:SF4">
    <property type="entry name" value="LIM DOMAIN KINASE 1"/>
    <property type="match status" value="1"/>
</dbReference>
<keyword evidence="2" id="KW-0808">Transferase</keyword>
<sequence length="66" mass="7640">RSSSVHDLNRHEVFRANELEFGPIIGQGFYGIARTVTLRKTGQIMVMKETKTFDKEAQKIFVKEVR</sequence>
<dbReference type="Proteomes" id="UP000663881">
    <property type="component" value="Unassembled WGS sequence"/>
</dbReference>
<proteinExistence type="predicted"/>
<organism evidence="7 8">
    <name type="scientific">Adineta steineri</name>
    <dbReference type="NCBI Taxonomy" id="433720"/>
    <lineage>
        <taxon>Eukaryota</taxon>
        <taxon>Metazoa</taxon>
        <taxon>Spiralia</taxon>
        <taxon>Gnathifera</taxon>
        <taxon>Rotifera</taxon>
        <taxon>Eurotatoria</taxon>
        <taxon>Bdelloidea</taxon>
        <taxon>Adinetida</taxon>
        <taxon>Adinetidae</taxon>
        <taxon>Adineta</taxon>
    </lineage>
</organism>
<dbReference type="GO" id="GO:0004674">
    <property type="term" value="F:protein serine/threonine kinase activity"/>
    <property type="evidence" value="ECO:0007669"/>
    <property type="project" value="UniProtKB-KW"/>
</dbReference>
<name>A0A820NXE5_9BILA</name>
<keyword evidence="4" id="KW-0418">Kinase</keyword>
<dbReference type="GO" id="GO:0005737">
    <property type="term" value="C:cytoplasm"/>
    <property type="evidence" value="ECO:0007669"/>
    <property type="project" value="TreeGrafter"/>
</dbReference>
<accession>A0A820NXE5</accession>
<evidence type="ECO:0000256" key="2">
    <source>
        <dbReference type="ARBA" id="ARBA00022679"/>
    </source>
</evidence>
<dbReference type="AlphaFoldDB" id="A0A820NXE5"/>
<dbReference type="InterPro" id="IPR011009">
    <property type="entry name" value="Kinase-like_dom_sf"/>
</dbReference>
<evidence type="ECO:0000313" key="8">
    <source>
        <dbReference type="Proteomes" id="UP000663881"/>
    </source>
</evidence>
<dbReference type="GO" id="GO:0005524">
    <property type="term" value="F:ATP binding"/>
    <property type="evidence" value="ECO:0007669"/>
    <property type="project" value="UniProtKB-UniRule"/>
</dbReference>
<dbReference type="InterPro" id="IPR050940">
    <property type="entry name" value="Actin_reg-Ser/Thr_kinase"/>
</dbReference>
<dbReference type="EMBL" id="CAJOAY010027079">
    <property type="protein sequence ID" value="CAF4395834.1"/>
    <property type="molecule type" value="Genomic_DNA"/>
</dbReference>
<feature type="non-terminal residue" evidence="7">
    <location>
        <position position="1"/>
    </location>
</feature>
<dbReference type="PANTHER" id="PTHR46485">
    <property type="entry name" value="LIM DOMAIN KINASE 1"/>
    <property type="match status" value="1"/>
</dbReference>
<gene>
    <name evidence="7" type="ORF">OKA104_LOCUS51123</name>
</gene>
<evidence type="ECO:0000256" key="1">
    <source>
        <dbReference type="ARBA" id="ARBA00022527"/>
    </source>
</evidence>
<evidence type="ECO:0000256" key="4">
    <source>
        <dbReference type="ARBA" id="ARBA00022777"/>
    </source>
</evidence>
<dbReference type="SUPFAM" id="SSF56112">
    <property type="entry name" value="Protein kinase-like (PK-like)"/>
    <property type="match status" value="1"/>
</dbReference>
<keyword evidence="1" id="KW-0723">Serine/threonine-protein kinase</keyword>
<dbReference type="InterPro" id="IPR017441">
    <property type="entry name" value="Protein_kinase_ATP_BS"/>
</dbReference>
<keyword evidence="5 6" id="KW-0067">ATP-binding</keyword>
<dbReference type="GO" id="GO:0005634">
    <property type="term" value="C:nucleus"/>
    <property type="evidence" value="ECO:0007669"/>
    <property type="project" value="TreeGrafter"/>
</dbReference>
<protein>
    <recommendedName>
        <fullName evidence="9">Protein kinase domain-containing protein</fullName>
    </recommendedName>
</protein>
<dbReference type="GO" id="GO:0030036">
    <property type="term" value="P:actin cytoskeleton organization"/>
    <property type="evidence" value="ECO:0007669"/>
    <property type="project" value="TreeGrafter"/>
</dbReference>
<dbReference type="PROSITE" id="PS00107">
    <property type="entry name" value="PROTEIN_KINASE_ATP"/>
    <property type="match status" value="1"/>
</dbReference>
<reference evidence="7" key="1">
    <citation type="submission" date="2021-02" db="EMBL/GenBank/DDBJ databases">
        <authorList>
            <person name="Nowell W R."/>
        </authorList>
    </citation>
    <scope>NUCLEOTIDE SEQUENCE</scope>
</reference>
<evidence type="ECO:0000256" key="5">
    <source>
        <dbReference type="ARBA" id="ARBA00022840"/>
    </source>
</evidence>